<dbReference type="PANTHER" id="PTHR13817:SF73">
    <property type="entry name" value="FIBRONECTIN TYPE-III DOMAIN-CONTAINING PROTEIN"/>
    <property type="match status" value="1"/>
</dbReference>
<feature type="domain" description="Fibronectin type-III" evidence="2">
    <location>
        <begin position="683"/>
        <end position="774"/>
    </location>
</feature>
<dbReference type="CDD" id="cd00063">
    <property type="entry name" value="FN3"/>
    <property type="match status" value="5"/>
</dbReference>
<dbReference type="InterPro" id="IPR028994">
    <property type="entry name" value="Integrin_alpha_N"/>
</dbReference>
<protein>
    <submittedName>
        <fullName evidence="3">Unannotated protein</fullName>
    </submittedName>
</protein>
<dbReference type="InterPro" id="IPR050964">
    <property type="entry name" value="Striated_Muscle_Regulatory"/>
</dbReference>
<gene>
    <name evidence="3" type="ORF">UFOPK1493_01493</name>
</gene>
<feature type="domain" description="Fibronectin type-III" evidence="2">
    <location>
        <begin position="775"/>
        <end position="870"/>
    </location>
</feature>
<dbReference type="PROSITE" id="PS50853">
    <property type="entry name" value="FN3"/>
    <property type="match status" value="5"/>
</dbReference>
<dbReference type="InterPro" id="IPR013783">
    <property type="entry name" value="Ig-like_fold"/>
</dbReference>
<keyword evidence="1" id="KW-0677">Repeat</keyword>
<accession>A0A6J6D1L9</accession>
<dbReference type="Pfam" id="PF00041">
    <property type="entry name" value="fn3"/>
    <property type="match status" value="5"/>
</dbReference>
<evidence type="ECO:0000313" key="3">
    <source>
        <dbReference type="EMBL" id="CAB4557234.1"/>
    </source>
</evidence>
<name>A0A6J6D1L9_9ZZZZ</name>
<dbReference type="SMART" id="SM00060">
    <property type="entry name" value="FN3"/>
    <property type="match status" value="5"/>
</dbReference>
<dbReference type="InterPro" id="IPR003961">
    <property type="entry name" value="FN3_dom"/>
</dbReference>
<dbReference type="EMBL" id="CAEZSR010000045">
    <property type="protein sequence ID" value="CAB4557234.1"/>
    <property type="molecule type" value="Genomic_DNA"/>
</dbReference>
<reference evidence="3" key="1">
    <citation type="submission" date="2020-05" db="EMBL/GenBank/DDBJ databases">
        <authorList>
            <person name="Chiriac C."/>
            <person name="Salcher M."/>
            <person name="Ghai R."/>
            <person name="Kavagutti S V."/>
        </authorList>
    </citation>
    <scope>NUCLEOTIDE SEQUENCE</scope>
</reference>
<dbReference type="SUPFAM" id="SSF69318">
    <property type="entry name" value="Integrin alpha N-terminal domain"/>
    <property type="match status" value="2"/>
</dbReference>
<dbReference type="AlphaFoldDB" id="A0A6J6D1L9"/>
<feature type="domain" description="Fibronectin type-III" evidence="2">
    <location>
        <begin position="586"/>
        <end position="680"/>
    </location>
</feature>
<sequence length="963" mass="96499">MATRRLIGAAALGALATFSTALSVSAEVPTFASSESPGVPGVDPVNFPAAGDVTGDGIDDLVQLVISGSPTQNNSFAVRPGAPDGQLGAPVITTLPPDTSGSSEVILGDLNGDARADLVLYETFCDQGFMCRFMQLPRQLGYRPGNSDGTFGAATLISTQQYDSRIMLGDLDGDGDLDVVGITDVDGLSRHAWWQNTGGSFGPTQLLDAPWGTLEGIGQLGGGAAADVLYRTGDQTPQFTVVIDAGTATTTTVSTPASYPNVRGIGDMDGDQIDDLLVWQSFNWPWSFAIATGNGDGTFAAPATVPGLGTDEINQFALADVADDGTFDIIWYDSIGFFAHDVTLVDPLGIDPPTVVQQLVDHVHAGIPVVGNFDGQGNNDVARYSYGYNGTTSRYHLVLFGLPDTTPPTVTVTAPAGTVTVGQNTALSAEFTCADELGGSGIASCAINGAPSPAPLSTATLGTNTVTVTATDRDGNVGTATISYDVRLLTRPGATLGVTATTIGNAGATVAFNPPTDDGGLPITSYRATCTSTDGGVTRTASRATSPITVTALTPSATYTCTVRATNSLGIGDTSQPSEPFVLASLPGAPTVTSVTVTGAGRVAVAYDAPAADGGSPISSYRVTCTPVDGGTARTVTAATNPITVTGLLIGANYDCVARAINLSGAGPASPAVAITIPALPSPPTVTDVSITGARRAGVTFTPAPDVTNAPTLSFRATCTSNDGGTTRTATGATSPLTVTTLTAGATYTCVVTATNVSGTSAPSAPSSNLVVPAVPGRPVITGAAMSGALRATVIYNPPASDGGTPITSYRTTCTSANGGVTRTATSTTTSALVTGLTAGTSYTCSVTATNLSGTGLPSEPSVTVDVPATPSAPTLTSVSPSGVRRVNVAFTPSASDGGSPITTYRATCTSADGGVTRTASRATSPITVTTLTAGATYTCTVAGVNLSGTGSASNLSDPFLVS</sequence>
<feature type="domain" description="Fibronectin type-III" evidence="2">
    <location>
        <begin position="873"/>
        <end position="963"/>
    </location>
</feature>
<evidence type="ECO:0000259" key="2">
    <source>
        <dbReference type="PROSITE" id="PS50853"/>
    </source>
</evidence>
<dbReference type="InterPro" id="IPR036116">
    <property type="entry name" value="FN3_sf"/>
</dbReference>
<organism evidence="3">
    <name type="scientific">freshwater metagenome</name>
    <dbReference type="NCBI Taxonomy" id="449393"/>
    <lineage>
        <taxon>unclassified sequences</taxon>
        <taxon>metagenomes</taxon>
        <taxon>ecological metagenomes</taxon>
    </lineage>
</organism>
<evidence type="ECO:0000256" key="1">
    <source>
        <dbReference type="ARBA" id="ARBA00022737"/>
    </source>
</evidence>
<proteinExistence type="predicted"/>
<dbReference type="SUPFAM" id="SSF49265">
    <property type="entry name" value="Fibronectin type III"/>
    <property type="match status" value="3"/>
</dbReference>
<dbReference type="Gene3D" id="2.60.40.10">
    <property type="entry name" value="Immunoglobulins"/>
    <property type="match status" value="6"/>
</dbReference>
<feature type="domain" description="Fibronectin type-III" evidence="2">
    <location>
        <begin position="494"/>
        <end position="585"/>
    </location>
</feature>
<dbReference type="PANTHER" id="PTHR13817">
    <property type="entry name" value="TITIN"/>
    <property type="match status" value="1"/>
</dbReference>